<comment type="subcellular location">
    <subcellularLocation>
        <location evidence="1">Secreted</location>
        <location evidence="1">Cell wall</location>
    </subcellularLocation>
</comment>
<comment type="caution">
    <text evidence="14">The sequence shown here is derived from an EMBL/GenBank/DDBJ whole genome shotgun (WGS) entry which is preliminary data.</text>
</comment>
<feature type="compositionally biased region" description="Gly residues" evidence="9">
    <location>
        <begin position="175"/>
        <end position="193"/>
    </location>
</feature>
<feature type="region of interest" description="Disordered" evidence="9">
    <location>
        <begin position="84"/>
        <end position="120"/>
    </location>
</feature>
<feature type="domain" description="Chaplin" evidence="13">
    <location>
        <begin position="110"/>
        <end position="150"/>
    </location>
</feature>
<feature type="transmembrane region" description="Helical" evidence="10">
    <location>
        <begin position="287"/>
        <end position="306"/>
    </location>
</feature>
<feature type="compositionally biased region" description="Gly residues" evidence="9">
    <location>
        <begin position="84"/>
        <end position="115"/>
    </location>
</feature>
<evidence type="ECO:0000313" key="15">
    <source>
        <dbReference type="Proteomes" id="UP000608024"/>
    </source>
</evidence>
<dbReference type="PROSITE" id="PS50847">
    <property type="entry name" value="GRAM_POS_ANCHORING"/>
    <property type="match status" value="1"/>
</dbReference>
<keyword evidence="3" id="KW-0964">Secreted</keyword>
<accession>A0A918ZZH1</accession>
<evidence type="ECO:0000259" key="12">
    <source>
        <dbReference type="PROSITE" id="PS50847"/>
    </source>
</evidence>
<dbReference type="RefSeq" id="WP_190138377.1">
    <property type="nucleotide sequence ID" value="NZ_BNBT01000094.1"/>
</dbReference>
<name>A0A918ZZH1_9ACTN</name>
<dbReference type="Proteomes" id="UP000608024">
    <property type="component" value="Unassembled WGS sequence"/>
</dbReference>
<feature type="compositionally biased region" description="Gly residues" evidence="9">
    <location>
        <begin position="205"/>
        <end position="223"/>
    </location>
</feature>
<keyword evidence="4 11" id="KW-0732">Signal</keyword>
<evidence type="ECO:0000256" key="2">
    <source>
        <dbReference type="ARBA" id="ARBA00022512"/>
    </source>
</evidence>
<keyword evidence="10" id="KW-1133">Transmembrane helix</keyword>
<feature type="signal peptide" evidence="11">
    <location>
        <begin position="1"/>
        <end position="28"/>
    </location>
</feature>
<evidence type="ECO:0000256" key="7">
    <source>
        <dbReference type="ARBA" id="ARBA00023088"/>
    </source>
</evidence>
<keyword evidence="5" id="KW-0130">Cell adhesion</keyword>
<evidence type="ECO:0008006" key="16">
    <source>
        <dbReference type="Google" id="ProtNLM"/>
    </source>
</evidence>
<evidence type="ECO:0000256" key="4">
    <source>
        <dbReference type="ARBA" id="ARBA00022729"/>
    </source>
</evidence>
<dbReference type="PROSITE" id="PS51884">
    <property type="entry name" value="CHAPLIN"/>
    <property type="match status" value="2"/>
</dbReference>
<keyword evidence="7" id="KW-0572">Peptidoglycan-anchor</keyword>
<organism evidence="14 15">
    <name type="scientific">Streptomyces longispororuber</name>
    <dbReference type="NCBI Taxonomy" id="68230"/>
    <lineage>
        <taxon>Bacteria</taxon>
        <taxon>Bacillati</taxon>
        <taxon>Actinomycetota</taxon>
        <taxon>Actinomycetes</taxon>
        <taxon>Kitasatosporales</taxon>
        <taxon>Streptomycetaceae</taxon>
        <taxon>Streptomyces</taxon>
    </lineage>
</organism>
<dbReference type="GO" id="GO:0007155">
    <property type="term" value="P:cell adhesion"/>
    <property type="evidence" value="ECO:0007669"/>
    <property type="project" value="UniProtKB-KW"/>
</dbReference>
<evidence type="ECO:0000256" key="3">
    <source>
        <dbReference type="ARBA" id="ARBA00022525"/>
    </source>
</evidence>
<dbReference type="PROSITE" id="PS51318">
    <property type="entry name" value="TAT"/>
    <property type="match status" value="1"/>
</dbReference>
<evidence type="ECO:0000256" key="1">
    <source>
        <dbReference type="ARBA" id="ARBA00004191"/>
    </source>
</evidence>
<dbReference type="InterPro" id="IPR019931">
    <property type="entry name" value="LPXTG_anchor"/>
</dbReference>
<reference evidence="14" key="2">
    <citation type="submission" date="2020-09" db="EMBL/GenBank/DDBJ databases">
        <authorList>
            <person name="Sun Q."/>
            <person name="Ohkuma M."/>
        </authorList>
    </citation>
    <scope>NUCLEOTIDE SEQUENCE</scope>
    <source>
        <strain evidence="14">JCM 4784</strain>
    </source>
</reference>
<evidence type="ECO:0000256" key="10">
    <source>
        <dbReference type="SAM" id="Phobius"/>
    </source>
</evidence>
<evidence type="ECO:0000256" key="5">
    <source>
        <dbReference type="ARBA" id="ARBA00022889"/>
    </source>
</evidence>
<feature type="domain" description="Gram-positive cocci surface proteins LPxTG" evidence="12">
    <location>
        <begin position="279"/>
        <end position="311"/>
    </location>
</feature>
<reference evidence="14" key="1">
    <citation type="journal article" date="2014" name="Int. J. Syst. Evol. Microbiol.">
        <title>Complete genome sequence of Corynebacterium casei LMG S-19264T (=DSM 44701T), isolated from a smear-ripened cheese.</title>
        <authorList>
            <consortium name="US DOE Joint Genome Institute (JGI-PGF)"/>
            <person name="Walter F."/>
            <person name="Albersmeier A."/>
            <person name="Kalinowski J."/>
            <person name="Ruckert C."/>
        </authorList>
    </citation>
    <scope>NUCLEOTIDE SEQUENCE</scope>
    <source>
        <strain evidence="14">JCM 4784</strain>
    </source>
</reference>
<evidence type="ECO:0000256" key="9">
    <source>
        <dbReference type="SAM" id="MobiDB-lite"/>
    </source>
</evidence>
<dbReference type="PANTHER" id="PTHR10068:SF14">
    <property type="entry name" value="CELL WALL ADHESIN EAP1"/>
    <property type="match status" value="1"/>
</dbReference>
<feature type="chain" id="PRO_5037815673" description="Secreted protein" evidence="11">
    <location>
        <begin position="29"/>
        <end position="311"/>
    </location>
</feature>
<dbReference type="EMBL" id="BNBT01000094">
    <property type="protein sequence ID" value="GHE76573.1"/>
    <property type="molecule type" value="Genomic_DNA"/>
</dbReference>
<evidence type="ECO:0000256" key="6">
    <source>
        <dbReference type="ARBA" id="ARBA00023087"/>
    </source>
</evidence>
<dbReference type="Pfam" id="PF03777">
    <property type="entry name" value="ChpA-C"/>
    <property type="match status" value="2"/>
</dbReference>
<keyword evidence="2" id="KW-0134">Cell wall</keyword>
<proteinExistence type="predicted"/>
<dbReference type="AlphaFoldDB" id="A0A918ZZH1"/>
<keyword evidence="6 8" id="KW-0034">Amyloid</keyword>
<keyword evidence="10" id="KW-0472">Membrane</keyword>
<evidence type="ECO:0000259" key="13">
    <source>
        <dbReference type="PROSITE" id="PS51884"/>
    </source>
</evidence>
<evidence type="ECO:0000256" key="11">
    <source>
        <dbReference type="SAM" id="SignalP"/>
    </source>
</evidence>
<dbReference type="InterPro" id="IPR006311">
    <property type="entry name" value="TAT_signal"/>
</dbReference>
<evidence type="ECO:0000256" key="8">
    <source>
        <dbReference type="PROSITE-ProRule" id="PRU01232"/>
    </source>
</evidence>
<sequence>MRQATRKGLLTAAAAGGVLAVTSGYAHADAGAKGGSTHSPGVLSGNTVQAPVHAPVNLCGNTVNVVGVLNPAAGNSCSNSSGHGDGGYGDGHGGRPSGSGASAHGGSGHSPGVGSGNTVQAPVHAPVNLCGDSVTIGGAGNAVMGNGCANEGDGTTTPPGKPGKPGHPGKPGQPGEPGGPGTPGQPGGPGTPGHPGKPGDDTSGDQGGPGQHGRPGHPGGPGEYGQPDGPHRSSGTGPHDATGPYGDTAPYGETALVPPGTPDQPVAQAVAPPAGKDQLAQTGSSPMAALALPMGAGMLLAGSVLYRRARA</sequence>
<dbReference type="InterPro" id="IPR005528">
    <property type="entry name" value="ChpA-H"/>
</dbReference>
<feature type="domain" description="Chaplin" evidence="13">
    <location>
        <begin position="39"/>
        <end position="79"/>
    </location>
</feature>
<keyword evidence="15" id="KW-1185">Reference proteome</keyword>
<dbReference type="PANTHER" id="PTHR10068">
    <property type="entry name" value="BONE MARROW PROTEOGLYCAN"/>
    <property type="match status" value="1"/>
</dbReference>
<feature type="region of interest" description="Disordered" evidence="9">
    <location>
        <begin position="149"/>
        <end position="264"/>
    </location>
</feature>
<evidence type="ECO:0000313" key="14">
    <source>
        <dbReference type="EMBL" id="GHE76573.1"/>
    </source>
</evidence>
<protein>
    <recommendedName>
        <fullName evidence="16">Secreted protein</fullName>
    </recommendedName>
</protein>
<keyword evidence="10" id="KW-0812">Transmembrane</keyword>
<gene>
    <name evidence="14" type="ORF">GCM10018785_51010</name>
</gene>